<feature type="domain" description="UspA" evidence="2">
    <location>
        <begin position="1"/>
        <end position="143"/>
    </location>
</feature>
<dbReference type="OrthoDB" id="9788959at2"/>
<evidence type="ECO:0000313" key="4">
    <source>
        <dbReference type="Proteomes" id="UP000295781"/>
    </source>
</evidence>
<dbReference type="InterPro" id="IPR006015">
    <property type="entry name" value="Universal_stress_UspA"/>
</dbReference>
<dbReference type="PANTHER" id="PTHR46268">
    <property type="entry name" value="STRESS RESPONSE PROTEIN NHAX"/>
    <property type="match status" value="1"/>
</dbReference>
<dbReference type="Pfam" id="PF00582">
    <property type="entry name" value="Usp"/>
    <property type="match status" value="1"/>
</dbReference>
<accession>A0A4P2Q932</accession>
<gene>
    <name evidence="3" type="primary">uspA</name>
    <name evidence="3" type="ORF">SOCEGT47_066030</name>
</gene>
<evidence type="ECO:0000259" key="2">
    <source>
        <dbReference type="Pfam" id="PF00582"/>
    </source>
</evidence>
<dbReference type="RefSeq" id="WP_129353391.1">
    <property type="nucleotide sequence ID" value="NZ_CP012670.1"/>
</dbReference>
<dbReference type="SUPFAM" id="SSF52402">
    <property type="entry name" value="Adenine nucleotide alpha hydrolases-like"/>
    <property type="match status" value="1"/>
</dbReference>
<dbReference type="PRINTS" id="PR01438">
    <property type="entry name" value="UNVRSLSTRESS"/>
</dbReference>
<dbReference type="InterPro" id="IPR006016">
    <property type="entry name" value="UspA"/>
</dbReference>
<dbReference type="PANTHER" id="PTHR46268:SF22">
    <property type="entry name" value="SENSOR PROTEIN KDPD-RELATED"/>
    <property type="match status" value="1"/>
</dbReference>
<dbReference type="CDD" id="cd00293">
    <property type="entry name" value="USP-like"/>
    <property type="match status" value="1"/>
</dbReference>
<comment type="similarity">
    <text evidence="1">Belongs to the universal stress protein A family.</text>
</comment>
<dbReference type="EMBL" id="CP012670">
    <property type="protein sequence ID" value="AUX26050.1"/>
    <property type="molecule type" value="Genomic_DNA"/>
</dbReference>
<sequence length="150" mass="15851">MKTLLLAHDFDATSEHALDVAIELARKLAAKVVVAHVYSVPVYSFPEGSSLIPSAEDAARIAEAAQRSLDEVLARRQPSAGVELSGELRAGVPDEELCRLAEEIGADLLVIGTHGRGAVARALLGSVAQRVVRSAKMPVMTVRLPPPPEA</sequence>
<name>A0A4P2Q932_SORCE</name>
<organism evidence="3 4">
    <name type="scientific">Sorangium cellulosum</name>
    <name type="common">Polyangium cellulosum</name>
    <dbReference type="NCBI Taxonomy" id="56"/>
    <lineage>
        <taxon>Bacteria</taxon>
        <taxon>Pseudomonadati</taxon>
        <taxon>Myxococcota</taxon>
        <taxon>Polyangia</taxon>
        <taxon>Polyangiales</taxon>
        <taxon>Polyangiaceae</taxon>
        <taxon>Sorangium</taxon>
    </lineage>
</organism>
<evidence type="ECO:0000313" key="3">
    <source>
        <dbReference type="EMBL" id="AUX26050.1"/>
    </source>
</evidence>
<reference evidence="3 4" key="1">
    <citation type="submission" date="2015-09" db="EMBL/GenBank/DDBJ databases">
        <title>Sorangium comparison.</title>
        <authorList>
            <person name="Zaburannyi N."/>
            <person name="Bunk B."/>
            <person name="Overmann J."/>
            <person name="Mueller R."/>
        </authorList>
    </citation>
    <scope>NUCLEOTIDE SEQUENCE [LARGE SCALE GENOMIC DNA]</scope>
    <source>
        <strain evidence="3 4">So ceGT47</strain>
    </source>
</reference>
<evidence type="ECO:0000256" key="1">
    <source>
        <dbReference type="ARBA" id="ARBA00008791"/>
    </source>
</evidence>
<dbReference type="InterPro" id="IPR014729">
    <property type="entry name" value="Rossmann-like_a/b/a_fold"/>
</dbReference>
<dbReference type="AlphaFoldDB" id="A0A4P2Q932"/>
<proteinExistence type="inferred from homology"/>
<protein>
    <submittedName>
        <fullName evidence="3">Universal stress protein UspA</fullName>
    </submittedName>
</protein>
<dbReference type="Gene3D" id="3.40.50.620">
    <property type="entry name" value="HUPs"/>
    <property type="match status" value="1"/>
</dbReference>
<dbReference type="Proteomes" id="UP000295781">
    <property type="component" value="Chromosome"/>
</dbReference>